<sequence length="240" mass="27400">MQKIKKPRLSSLTIAIPAYNEEESIGEVIKDILRDGPKYVGDFEVVIIDDGSTDRTGSIAEGYAGKDKRIRVVHQANAGYGNAMLRGIREAKKEFVCYMPADGQFLVRDMVYCLPHMKSADLILGARGSRADYTTYRLILSFTYLILLRILFGITYQDVNWLTIWRTKKVQKLPILSRGIFLLAEIVVRFQKKGYKIVEAPSFYRPRTGGQVKNAKLSIAMRTFMDTLRFWFTLAVLQRA</sequence>
<dbReference type="PANTHER" id="PTHR48090">
    <property type="entry name" value="UNDECAPRENYL-PHOSPHATE 4-DEOXY-4-FORMAMIDO-L-ARABINOSE TRANSFERASE-RELATED"/>
    <property type="match status" value="1"/>
</dbReference>
<accession>A0A0G1TYQ8</accession>
<keyword evidence="2" id="KW-0808">Transferase</keyword>
<dbReference type="InterPro" id="IPR029044">
    <property type="entry name" value="Nucleotide-diphossugar_trans"/>
</dbReference>
<comment type="caution">
    <text evidence="2">The sequence shown here is derived from an EMBL/GenBank/DDBJ whole genome shotgun (WGS) entry which is preliminary data.</text>
</comment>
<dbReference type="InterPro" id="IPR050256">
    <property type="entry name" value="Glycosyltransferase_2"/>
</dbReference>
<dbReference type="CDD" id="cd04179">
    <property type="entry name" value="DPM_DPG-synthase_like"/>
    <property type="match status" value="1"/>
</dbReference>
<proteinExistence type="predicted"/>
<protein>
    <submittedName>
        <fullName evidence="2">Glycosyltransferase</fullName>
    </submittedName>
</protein>
<dbReference type="InterPro" id="IPR001173">
    <property type="entry name" value="Glyco_trans_2-like"/>
</dbReference>
<gene>
    <name evidence="2" type="ORF">UY16_C0043G0002</name>
</gene>
<dbReference type="PANTHER" id="PTHR48090:SF7">
    <property type="entry name" value="RFBJ PROTEIN"/>
    <property type="match status" value="1"/>
</dbReference>
<organism evidence="2 3">
    <name type="scientific">Candidatus Gottesmanbacteria bacterium GW2011_GWA2_47_9</name>
    <dbReference type="NCBI Taxonomy" id="1618445"/>
    <lineage>
        <taxon>Bacteria</taxon>
        <taxon>Candidatus Gottesmaniibacteriota</taxon>
    </lineage>
</organism>
<evidence type="ECO:0000313" key="2">
    <source>
        <dbReference type="EMBL" id="KKU86966.1"/>
    </source>
</evidence>
<dbReference type="EMBL" id="LCOY01000043">
    <property type="protein sequence ID" value="KKU86966.1"/>
    <property type="molecule type" value="Genomic_DNA"/>
</dbReference>
<name>A0A0G1TYQ8_9BACT</name>
<evidence type="ECO:0000259" key="1">
    <source>
        <dbReference type="Pfam" id="PF00535"/>
    </source>
</evidence>
<feature type="domain" description="Glycosyltransferase 2-like" evidence="1">
    <location>
        <begin position="13"/>
        <end position="133"/>
    </location>
</feature>
<dbReference type="Proteomes" id="UP000034739">
    <property type="component" value="Unassembled WGS sequence"/>
</dbReference>
<dbReference type="SUPFAM" id="SSF53448">
    <property type="entry name" value="Nucleotide-diphospho-sugar transferases"/>
    <property type="match status" value="1"/>
</dbReference>
<evidence type="ECO:0000313" key="3">
    <source>
        <dbReference type="Proteomes" id="UP000034739"/>
    </source>
</evidence>
<dbReference type="GO" id="GO:0016740">
    <property type="term" value="F:transferase activity"/>
    <property type="evidence" value="ECO:0007669"/>
    <property type="project" value="UniProtKB-KW"/>
</dbReference>
<dbReference type="Pfam" id="PF00535">
    <property type="entry name" value="Glycos_transf_2"/>
    <property type="match status" value="1"/>
</dbReference>
<dbReference type="AlphaFoldDB" id="A0A0G1TYQ8"/>
<reference evidence="2 3" key="1">
    <citation type="journal article" date="2015" name="Nature">
        <title>rRNA introns, odd ribosomes, and small enigmatic genomes across a large radiation of phyla.</title>
        <authorList>
            <person name="Brown C.T."/>
            <person name="Hug L.A."/>
            <person name="Thomas B.C."/>
            <person name="Sharon I."/>
            <person name="Castelle C.J."/>
            <person name="Singh A."/>
            <person name="Wilkins M.J."/>
            <person name="Williams K.H."/>
            <person name="Banfield J.F."/>
        </authorList>
    </citation>
    <scope>NUCLEOTIDE SEQUENCE [LARGE SCALE GENOMIC DNA]</scope>
</reference>
<dbReference type="Gene3D" id="3.90.550.10">
    <property type="entry name" value="Spore Coat Polysaccharide Biosynthesis Protein SpsA, Chain A"/>
    <property type="match status" value="1"/>
</dbReference>